<organism evidence="1">
    <name type="scientific">marine metagenome</name>
    <dbReference type="NCBI Taxonomy" id="408172"/>
    <lineage>
        <taxon>unclassified sequences</taxon>
        <taxon>metagenomes</taxon>
        <taxon>ecological metagenomes</taxon>
    </lineage>
</organism>
<reference evidence="1" key="1">
    <citation type="submission" date="2018-05" db="EMBL/GenBank/DDBJ databases">
        <authorList>
            <person name="Lanie J.A."/>
            <person name="Ng W.-L."/>
            <person name="Kazmierczak K.M."/>
            <person name="Andrzejewski T.M."/>
            <person name="Davidsen T.M."/>
            <person name="Wayne K.J."/>
            <person name="Tettelin H."/>
            <person name="Glass J.I."/>
            <person name="Rusch D."/>
            <person name="Podicherti R."/>
            <person name="Tsui H.-C.T."/>
            <person name="Winkler M.E."/>
        </authorList>
    </citation>
    <scope>NUCLEOTIDE SEQUENCE</scope>
</reference>
<dbReference type="AlphaFoldDB" id="A0A382DGB2"/>
<evidence type="ECO:0000313" key="1">
    <source>
        <dbReference type="EMBL" id="SVB37102.1"/>
    </source>
</evidence>
<proteinExistence type="predicted"/>
<protein>
    <submittedName>
        <fullName evidence="1">Uncharacterized protein</fullName>
    </submittedName>
</protein>
<accession>A0A382DGB2</accession>
<sequence>MSDYDIFDIDFDKAADLFDDYINSCNIIKRNYIKPTDLIISTITVTGVIGSFVNSKIIYNCLPINENIIYSCKFHPIHSIC</sequence>
<feature type="non-terminal residue" evidence="1">
    <location>
        <position position="81"/>
    </location>
</feature>
<gene>
    <name evidence="1" type="ORF">METZ01_LOCUS189956</name>
</gene>
<name>A0A382DGB2_9ZZZZ</name>
<dbReference type="EMBL" id="UINC01039109">
    <property type="protein sequence ID" value="SVB37102.1"/>
    <property type="molecule type" value="Genomic_DNA"/>
</dbReference>